<proteinExistence type="predicted"/>
<dbReference type="Proteomes" id="UP001497512">
    <property type="component" value="Chromosome 12"/>
</dbReference>
<dbReference type="EMBL" id="OZ019904">
    <property type="protein sequence ID" value="CAK9200027.1"/>
    <property type="molecule type" value="Genomic_DNA"/>
</dbReference>
<name>A0ABP0TM26_9BRYO</name>
<feature type="compositionally biased region" description="Gly residues" evidence="1">
    <location>
        <begin position="7"/>
        <end position="17"/>
    </location>
</feature>
<protein>
    <submittedName>
        <fullName evidence="2">Uncharacterized protein</fullName>
    </submittedName>
</protein>
<sequence length="89" mass="9358">MEPRRGGVCGQGGGGRKAGAAHLPQVERDAFEFSPFGVCTSMHLQSTRACICNLHHGLGKKEGICLHVIGARPTVLTTGSQLGNLNTME</sequence>
<gene>
    <name evidence="2" type="ORF">CSSPTR1EN2_LOCUS5231</name>
</gene>
<evidence type="ECO:0000256" key="1">
    <source>
        <dbReference type="SAM" id="MobiDB-lite"/>
    </source>
</evidence>
<reference evidence="2" key="1">
    <citation type="submission" date="2024-02" db="EMBL/GenBank/DDBJ databases">
        <authorList>
            <consortium name="ELIXIR-Norway"/>
            <consortium name="Elixir Norway"/>
        </authorList>
    </citation>
    <scope>NUCLEOTIDE SEQUENCE</scope>
</reference>
<evidence type="ECO:0000313" key="2">
    <source>
        <dbReference type="EMBL" id="CAK9200027.1"/>
    </source>
</evidence>
<evidence type="ECO:0000313" key="3">
    <source>
        <dbReference type="Proteomes" id="UP001497512"/>
    </source>
</evidence>
<keyword evidence="3" id="KW-1185">Reference proteome</keyword>
<accession>A0ABP0TM26</accession>
<organism evidence="2 3">
    <name type="scientific">Sphagnum troendelagicum</name>
    <dbReference type="NCBI Taxonomy" id="128251"/>
    <lineage>
        <taxon>Eukaryota</taxon>
        <taxon>Viridiplantae</taxon>
        <taxon>Streptophyta</taxon>
        <taxon>Embryophyta</taxon>
        <taxon>Bryophyta</taxon>
        <taxon>Sphagnophytina</taxon>
        <taxon>Sphagnopsida</taxon>
        <taxon>Sphagnales</taxon>
        <taxon>Sphagnaceae</taxon>
        <taxon>Sphagnum</taxon>
    </lineage>
</organism>
<feature type="region of interest" description="Disordered" evidence="1">
    <location>
        <begin position="1"/>
        <end position="21"/>
    </location>
</feature>